<accession>A0ABV7APX6</accession>
<dbReference type="Proteomes" id="UP001595457">
    <property type="component" value="Unassembled WGS sequence"/>
</dbReference>
<gene>
    <name evidence="1" type="ORF">ACFOJE_02065</name>
</gene>
<comment type="caution">
    <text evidence="1">The sequence shown here is derived from an EMBL/GenBank/DDBJ whole genome shotgun (WGS) entry which is preliminary data.</text>
</comment>
<dbReference type="RefSeq" id="WP_377812572.1">
    <property type="nucleotide sequence ID" value="NZ_JBHRSJ010000001.1"/>
</dbReference>
<dbReference type="EMBL" id="JBHRSJ010000001">
    <property type="protein sequence ID" value="MFC2971001.1"/>
    <property type="molecule type" value="Genomic_DNA"/>
</dbReference>
<evidence type="ECO:0000313" key="2">
    <source>
        <dbReference type="Proteomes" id="UP001595457"/>
    </source>
</evidence>
<keyword evidence="2" id="KW-1185">Reference proteome</keyword>
<name>A0ABV7APX6_9GAMM</name>
<reference evidence="2" key="1">
    <citation type="journal article" date="2019" name="Int. J. Syst. Evol. Microbiol.">
        <title>The Global Catalogue of Microorganisms (GCM) 10K type strain sequencing project: providing services to taxonomists for standard genome sequencing and annotation.</title>
        <authorList>
            <consortium name="The Broad Institute Genomics Platform"/>
            <consortium name="The Broad Institute Genome Sequencing Center for Infectious Disease"/>
            <person name="Wu L."/>
            <person name="Ma J."/>
        </authorList>
    </citation>
    <scope>NUCLEOTIDE SEQUENCE [LARGE SCALE GENOMIC DNA]</scope>
    <source>
        <strain evidence="2">KCTC 62195</strain>
    </source>
</reference>
<organism evidence="1 2">
    <name type="scientific">Azotobacter bryophylli</name>
    <dbReference type="NCBI Taxonomy" id="1986537"/>
    <lineage>
        <taxon>Bacteria</taxon>
        <taxon>Pseudomonadati</taxon>
        <taxon>Pseudomonadota</taxon>
        <taxon>Gammaproteobacteria</taxon>
        <taxon>Pseudomonadales</taxon>
        <taxon>Pseudomonadaceae</taxon>
        <taxon>Azotobacter</taxon>
    </lineage>
</organism>
<proteinExistence type="predicted"/>
<sequence length="124" mass="13477">MSSLAHAVRTITCRDDLSFTCRTADERQILINWMPVRVSPQPSQWNLEYRLGEAMADEVRTLHAADEEAAFEAIQFAITSQTWSTRGYGAESGFAAAVAALAVIGMRALQAGAAPFVSEGIIED</sequence>
<evidence type="ECO:0000313" key="1">
    <source>
        <dbReference type="EMBL" id="MFC2971001.1"/>
    </source>
</evidence>
<protein>
    <submittedName>
        <fullName evidence="1">Uncharacterized protein</fullName>
    </submittedName>
</protein>